<organism evidence="4 5">
    <name type="scientific">Streptomyces paromomycinus</name>
    <name type="common">Streptomyces rimosus subsp. paromomycinus</name>
    <dbReference type="NCBI Taxonomy" id="92743"/>
    <lineage>
        <taxon>Bacteria</taxon>
        <taxon>Bacillati</taxon>
        <taxon>Actinomycetota</taxon>
        <taxon>Actinomycetes</taxon>
        <taxon>Kitasatosporales</taxon>
        <taxon>Streptomycetaceae</taxon>
        <taxon>Streptomyces</taxon>
    </lineage>
</organism>
<name>A0A401W8N3_STREY</name>
<dbReference type="Pfam" id="PF00583">
    <property type="entry name" value="Acetyltransf_1"/>
    <property type="match status" value="1"/>
</dbReference>
<keyword evidence="2" id="KW-0012">Acyltransferase</keyword>
<dbReference type="SUPFAM" id="SSF55729">
    <property type="entry name" value="Acyl-CoA N-acyltransferases (Nat)"/>
    <property type="match status" value="1"/>
</dbReference>
<keyword evidence="5" id="KW-1185">Reference proteome</keyword>
<dbReference type="RefSeq" id="WP_125056189.1">
    <property type="nucleotide sequence ID" value="NZ_BHZD01000001.1"/>
</dbReference>
<accession>A0A401W8N3</accession>
<dbReference type="CDD" id="cd04301">
    <property type="entry name" value="NAT_SF"/>
    <property type="match status" value="1"/>
</dbReference>
<dbReference type="InterPro" id="IPR000182">
    <property type="entry name" value="GNAT_dom"/>
</dbReference>
<dbReference type="EMBL" id="BHZD01000001">
    <property type="protein sequence ID" value="GCD45675.1"/>
    <property type="molecule type" value="Genomic_DNA"/>
</dbReference>
<proteinExistence type="predicted"/>
<evidence type="ECO:0000313" key="5">
    <source>
        <dbReference type="Proteomes" id="UP000286746"/>
    </source>
</evidence>
<dbReference type="InterPro" id="IPR016181">
    <property type="entry name" value="Acyl_CoA_acyltransferase"/>
</dbReference>
<comment type="caution">
    <text evidence="4">The sequence shown here is derived from an EMBL/GenBank/DDBJ whole genome shotgun (WGS) entry which is preliminary data.</text>
</comment>
<feature type="domain" description="N-acetyltransferase" evidence="3">
    <location>
        <begin position="5"/>
        <end position="159"/>
    </location>
</feature>
<evidence type="ECO:0000256" key="2">
    <source>
        <dbReference type="ARBA" id="ARBA00023315"/>
    </source>
</evidence>
<protein>
    <submittedName>
        <fullName evidence="4">Putative acetyltransferase</fullName>
    </submittedName>
</protein>
<keyword evidence="1 4" id="KW-0808">Transferase</keyword>
<gene>
    <name evidence="4" type="ORF">GKJPGBOP_05412</name>
</gene>
<dbReference type="Proteomes" id="UP000286746">
    <property type="component" value="Unassembled WGS sequence"/>
</dbReference>
<dbReference type="InterPro" id="IPR051016">
    <property type="entry name" value="Diverse_Substrate_AcTransf"/>
</dbReference>
<reference evidence="4 5" key="1">
    <citation type="submission" date="2018-11" db="EMBL/GenBank/DDBJ databases">
        <title>Whole genome sequence of Streptomyces paromomycinus NBRC 15454(T).</title>
        <authorList>
            <person name="Komaki H."/>
            <person name="Tamura T."/>
        </authorList>
    </citation>
    <scope>NUCLEOTIDE SEQUENCE [LARGE SCALE GENOMIC DNA]</scope>
    <source>
        <strain evidence="4 5">NBRC 15454</strain>
    </source>
</reference>
<dbReference type="Gene3D" id="3.40.630.30">
    <property type="match status" value="1"/>
</dbReference>
<evidence type="ECO:0000313" key="4">
    <source>
        <dbReference type="EMBL" id="GCD45675.1"/>
    </source>
</evidence>
<dbReference type="PANTHER" id="PTHR10545:SF29">
    <property type="entry name" value="GH14572P-RELATED"/>
    <property type="match status" value="1"/>
</dbReference>
<evidence type="ECO:0000259" key="3">
    <source>
        <dbReference type="PROSITE" id="PS51186"/>
    </source>
</evidence>
<dbReference type="AlphaFoldDB" id="A0A401W8N3"/>
<dbReference type="GO" id="GO:0008080">
    <property type="term" value="F:N-acetyltransferase activity"/>
    <property type="evidence" value="ECO:0007669"/>
    <property type="project" value="TreeGrafter"/>
</dbReference>
<sequence length="159" mass="17416">MTRAPVIRHAVRTDLADVVALAAEHAAYERSVPPAPDLVDRLADALFGPRPQWLRCLVAELSGGELAGYATCSTAFDTWQGREYLNLDCLYLRAEHRGLGLGALLVEAVIGEGKALGVAEMQWNTPDWNAGAIRFYDRFGATRKDKKRFTLALETGGRS</sequence>
<dbReference type="PANTHER" id="PTHR10545">
    <property type="entry name" value="DIAMINE N-ACETYLTRANSFERASE"/>
    <property type="match status" value="1"/>
</dbReference>
<dbReference type="PROSITE" id="PS51186">
    <property type="entry name" value="GNAT"/>
    <property type="match status" value="1"/>
</dbReference>
<evidence type="ECO:0000256" key="1">
    <source>
        <dbReference type="ARBA" id="ARBA00022679"/>
    </source>
</evidence>